<proteinExistence type="predicted"/>
<evidence type="ECO:0000313" key="2">
    <source>
        <dbReference type="Proteomes" id="UP000596074"/>
    </source>
</evidence>
<dbReference type="RefSeq" id="WP_228345871.1">
    <property type="nucleotide sequence ID" value="NZ_CP046056.1"/>
</dbReference>
<name>A0A9X7UWI5_9GAMM</name>
<accession>A0A9X7UWI5</accession>
<keyword evidence="2" id="KW-1185">Reference proteome</keyword>
<reference evidence="1 2" key="1">
    <citation type="submission" date="2019-11" db="EMBL/GenBank/DDBJ databases">
        <title>Venatorbacter sp. nov. a predator of Campylobacter and other Gram-negative bacteria.</title>
        <authorList>
            <person name="Saeedi A."/>
            <person name="Cummings N.J."/>
            <person name="Connerton I.F."/>
            <person name="Connerton P.L."/>
        </authorList>
    </citation>
    <scope>NUCLEOTIDE SEQUENCE [LARGE SCALE GENOMIC DNA]</scope>
    <source>
        <strain evidence="1">XL5</strain>
    </source>
</reference>
<evidence type="ECO:0000313" key="1">
    <source>
        <dbReference type="EMBL" id="QQD23346.1"/>
    </source>
</evidence>
<dbReference type="KEGG" id="vcw:GJQ55_02125"/>
<protein>
    <submittedName>
        <fullName evidence="1">Uncharacterized protein</fullName>
    </submittedName>
</protein>
<sequence>MTPLPDFLQPVAGLPAASEEPQAGLAFYYNGPTGPHWLVYDVARDFLSAPRGFAVVQIQPGDCDLIELNSGWEYDELDYLNDGSMLQRGWFRLAPSPWLVDDDDAQAGEHWLLSLPQQRCEFLAVAVQWQETLYHQPSAGAALQHWLAQHSAG</sequence>
<dbReference type="EMBL" id="CP046056">
    <property type="protein sequence ID" value="QQD23346.1"/>
    <property type="molecule type" value="Genomic_DNA"/>
</dbReference>
<dbReference type="Proteomes" id="UP000596074">
    <property type="component" value="Chromosome"/>
</dbReference>
<gene>
    <name evidence="1" type="ORF">GJQ55_02125</name>
</gene>
<organism evidence="1 2">
    <name type="scientific">Venatoribacter cucullus</name>
    <dbReference type="NCBI Taxonomy" id="2661630"/>
    <lineage>
        <taxon>Bacteria</taxon>
        <taxon>Pseudomonadati</taxon>
        <taxon>Pseudomonadota</taxon>
        <taxon>Gammaproteobacteria</taxon>
        <taxon>Oceanospirillales</taxon>
        <taxon>Oceanospirillaceae</taxon>
        <taxon>Venatoribacter</taxon>
    </lineage>
</organism>
<dbReference type="AlphaFoldDB" id="A0A9X7UWI5"/>